<proteinExistence type="predicted"/>
<evidence type="ECO:0000313" key="4">
    <source>
        <dbReference type="Proteomes" id="UP000324705"/>
    </source>
</evidence>
<sequence>MMECNREEASMAREIAVKKLEDKDFAGARKIALKAQMLFPELENISQLLSVCTVHCAAEARVNGEPDWYAILQVEATTDHANIRKQYLRLAFSLHPDKNCFPGAEAAFKLVAEAHTILCDQTKRSHYDIRRQYASRKVPKQATQQQKKSGTRKCDVPGHVLTFWTICAHCQMRYQYHNHVLNTLIRCLNCQNNFFAYKYNLQEQYAPTSSSVPTNSQVPTKTFPSQQGRRVKLSSAQETTGANPRMNVAQGDGYMKGYSRPTMGEKASQSRTTSGQSQFSAMNQEKPAVPTANEHMGGWSIPDPPDPSIIGRPKSGRADASAASNAMNVPSQSRTTSGQSQFSAMNQEKPAVPTANGHMGGWSIPDPPDPSIIGRPKSGRADASAASNAMNVPSQSRTTSGQSQFSAMNQEKPAVPTANGHMGGWSIPDPPDPSIIGRPKSGRADASAASNAMNVPGPAKLSSTGVNTYAKIRINVAECDIKGHDNPSGEKEANESYITKGKVEIPAKTQSKSCVQTVNMNTGVFDRKNCVEDVSTVLNAAGSPVLRRSARRTQDADGSSSLNCNSKKKRRKNNCPSNADLNGKQIFDDNVTNVDRQSVPSDVSGKVDTQEEAKTPDIGDQDNIRAEVTDTVGQNQPCYSVKLSFPDAEFFDFEKLRDASLFATGQIWALYDNLDGMPRYYARIKSLDASNFKVHLTWLERIAMNEAEEKWSDEELPVACGSFSLGTTEISQDRLMFSHIVSWTKGKRRKYEVHPSKGEVWALYKGWNMQWGSDADNHRSYEYEVVEVMSDFSVSAGVTVVPLVRIEGFVSLFATVKEKSEIVVAPSELLRFSHSVPFYRTNGNEKVGVPGGFLELDTACLPIDLDAAFPCVSLHSCMSPGKKEGSTSIDLSTDSASSRGKHEYVSSEPNTSLQRNPNGPNALGDFSEQNSPSLVYTYPDSEFYNFEECRSCEKFERGQIWALYSDVDNFPKFYGWVSKVELEPFKVYLTWLEACPQVEQEKQWLEQDIPVSCGKFKIRSWKTMYETNDTFSHLVCTGHDPNQQIEIVPQVGEIWVIYMNWTPDWTPSSPHACGFEIGEIIERTEASTKVSLLTQVNGYTAVFKPGKRKRVVEIPTGHNLKFSHRVPSFCLTEENGGKLGGFYELDSASVPDVFLYKDAQ</sequence>
<feature type="region of interest" description="Disordered" evidence="1">
    <location>
        <begin position="879"/>
        <end position="928"/>
    </location>
</feature>
<dbReference type="PROSITE" id="PS50076">
    <property type="entry name" value="DNAJ_2"/>
    <property type="match status" value="1"/>
</dbReference>
<protein>
    <recommendedName>
        <fullName evidence="2">J domain-containing protein</fullName>
    </recommendedName>
</protein>
<feature type="compositionally biased region" description="Polar residues" evidence="1">
    <location>
        <begin position="267"/>
        <end position="283"/>
    </location>
</feature>
<dbReference type="InterPro" id="IPR024593">
    <property type="entry name" value="DUF3444"/>
</dbReference>
<dbReference type="InterPro" id="IPR036869">
    <property type="entry name" value="J_dom_sf"/>
</dbReference>
<dbReference type="PRINTS" id="PR00625">
    <property type="entry name" value="JDOMAIN"/>
</dbReference>
<evidence type="ECO:0000313" key="3">
    <source>
        <dbReference type="EMBL" id="VAH25898.1"/>
    </source>
</evidence>
<dbReference type="InterPro" id="IPR001623">
    <property type="entry name" value="DnaJ_domain"/>
</dbReference>
<dbReference type="PANTHER" id="PTHR47374">
    <property type="entry name" value="ENDOSOME ANTIGEN-LIKE PROTEIN, PUTATIVE (DUF3444)-RELATED"/>
    <property type="match status" value="1"/>
</dbReference>
<dbReference type="Pfam" id="PF11926">
    <property type="entry name" value="DUF3444"/>
    <property type="match status" value="2"/>
</dbReference>
<dbReference type="Proteomes" id="UP000324705">
    <property type="component" value="Chromosome 2A"/>
</dbReference>
<feature type="compositionally biased region" description="Polar residues" evidence="1">
    <location>
        <begin position="886"/>
        <end position="898"/>
    </location>
</feature>
<feature type="region of interest" description="Disordered" evidence="1">
    <location>
        <begin position="595"/>
        <end position="617"/>
    </location>
</feature>
<gene>
    <name evidence="3" type="ORF">TRITD_2Av1G019880</name>
</gene>
<dbReference type="CDD" id="cd06257">
    <property type="entry name" value="DnaJ"/>
    <property type="match status" value="1"/>
</dbReference>
<dbReference type="OMA" id="FRVEVIW"/>
<feature type="region of interest" description="Disordered" evidence="1">
    <location>
        <begin position="209"/>
        <end position="463"/>
    </location>
</feature>
<reference evidence="3 4" key="1">
    <citation type="submission" date="2017-09" db="EMBL/GenBank/DDBJ databases">
        <authorList>
            <consortium name="International Durum Wheat Genome Sequencing Consortium (IDWGSC)"/>
            <person name="Milanesi L."/>
        </authorList>
    </citation>
    <scope>NUCLEOTIDE SEQUENCE [LARGE SCALE GENOMIC DNA]</scope>
    <source>
        <strain evidence="4">cv. Svevo</strain>
    </source>
</reference>
<keyword evidence="4" id="KW-1185">Reference proteome</keyword>
<organism evidence="3 4">
    <name type="scientific">Triticum turgidum subsp. durum</name>
    <name type="common">Durum wheat</name>
    <name type="synonym">Triticum durum</name>
    <dbReference type="NCBI Taxonomy" id="4567"/>
    <lineage>
        <taxon>Eukaryota</taxon>
        <taxon>Viridiplantae</taxon>
        <taxon>Streptophyta</taxon>
        <taxon>Embryophyta</taxon>
        <taxon>Tracheophyta</taxon>
        <taxon>Spermatophyta</taxon>
        <taxon>Magnoliopsida</taxon>
        <taxon>Liliopsida</taxon>
        <taxon>Poales</taxon>
        <taxon>Poaceae</taxon>
        <taxon>BOP clade</taxon>
        <taxon>Pooideae</taxon>
        <taxon>Triticodae</taxon>
        <taxon>Triticeae</taxon>
        <taxon>Triticinae</taxon>
        <taxon>Triticum</taxon>
    </lineage>
</organism>
<dbReference type="Pfam" id="PF00226">
    <property type="entry name" value="DnaJ"/>
    <property type="match status" value="1"/>
</dbReference>
<feature type="compositionally biased region" description="Polar residues" evidence="1">
    <location>
        <begin position="907"/>
        <end position="919"/>
    </location>
</feature>
<dbReference type="SUPFAM" id="SSF46565">
    <property type="entry name" value="Chaperone J-domain"/>
    <property type="match status" value="1"/>
</dbReference>
<dbReference type="Gene3D" id="1.10.287.110">
    <property type="entry name" value="DnaJ domain"/>
    <property type="match status" value="1"/>
</dbReference>
<evidence type="ECO:0000259" key="2">
    <source>
        <dbReference type="PROSITE" id="PS50076"/>
    </source>
</evidence>
<feature type="compositionally biased region" description="Polar residues" evidence="1">
    <location>
        <begin position="385"/>
        <end position="409"/>
    </location>
</feature>
<dbReference type="AlphaFoldDB" id="A0A9R1NJ71"/>
<feature type="compositionally biased region" description="Basic and acidic residues" evidence="1">
    <location>
        <begin position="608"/>
        <end position="617"/>
    </location>
</feature>
<accession>A0A9R1NJ71</accession>
<feature type="region of interest" description="Disordered" evidence="1">
    <location>
        <begin position="545"/>
        <end position="583"/>
    </location>
</feature>
<dbReference type="Gramene" id="TRITD2Av1G019880.5">
    <property type="protein sequence ID" value="TRITD2Av1G019880.5"/>
    <property type="gene ID" value="TRITD2Av1G019880"/>
</dbReference>
<name>A0A9R1NJ71_TRITD</name>
<dbReference type="SMART" id="SM00271">
    <property type="entry name" value="DnaJ"/>
    <property type="match status" value="1"/>
</dbReference>
<dbReference type="GO" id="GO:0005783">
    <property type="term" value="C:endoplasmic reticulum"/>
    <property type="evidence" value="ECO:0007669"/>
    <property type="project" value="UniProtKB-ARBA"/>
</dbReference>
<evidence type="ECO:0000256" key="1">
    <source>
        <dbReference type="SAM" id="MobiDB-lite"/>
    </source>
</evidence>
<dbReference type="PANTHER" id="PTHR47374:SF9">
    <property type="entry name" value="DUF3444 DOMAIN-CONTAINING PROTEIN"/>
    <property type="match status" value="1"/>
</dbReference>
<feature type="domain" description="J" evidence="2">
    <location>
        <begin position="67"/>
        <end position="131"/>
    </location>
</feature>
<feature type="compositionally biased region" description="Polar residues" evidence="1">
    <location>
        <begin position="209"/>
        <end position="242"/>
    </location>
</feature>
<feature type="compositionally biased region" description="Polar residues" evidence="1">
    <location>
        <begin position="322"/>
        <end position="346"/>
    </location>
</feature>
<dbReference type="EMBL" id="LT934113">
    <property type="protein sequence ID" value="VAH25898.1"/>
    <property type="molecule type" value="Genomic_DNA"/>
</dbReference>